<keyword evidence="1" id="KW-0812">Transmembrane</keyword>
<protein>
    <submittedName>
        <fullName evidence="2">Uncharacterized protein</fullName>
    </submittedName>
</protein>
<evidence type="ECO:0000256" key="1">
    <source>
        <dbReference type="SAM" id="Phobius"/>
    </source>
</evidence>
<dbReference type="Gene3D" id="2.60.120.200">
    <property type="match status" value="1"/>
</dbReference>
<name>K2G367_9BACT</name>
<dbReference type="EMBL" id="AMFJ01000297">
    <property type="protein sequence ID" value="EKE28742.1"/>
    <property type="molecule type" value="Genomic_DNA"/>
</dbReference>
<dbReference type="InterPro" id="IPR013320">
    <property type="entry name" value="ConA-like_dom_sf"/>
</dbReference>
<keyword evidence="1" id="KW-1133">Transmembrane helix</keyword>
<dbReference type="AlphaFoldDB" id="K2G367"/>
<dbReference type="InterPro" id="IPR012902">
    <property type="entry name" value="N_methyl_site"/>
</dbReference>
<comment type="caution">
    <text evidence="2">The sequence shown here is derived from an EMBL/GenBank/DDBJ whole genome shotgun (WGS) entry which is preliminary data.</text>
</comment>
<dbReference type="InterPro" id="IPR045584">
    <property type="entry name" value="Pilin-like"/>
</dbReference>
<dbReference type="SUPFAM" id="SSF54523">
    <property type="entry name" value="Pili subunits"/>
    <property type="match status" value="1"/>
</dbReference>
<reference evidence="2" key="1">
    <citation type="journal article" date="2012" name="Science">
        <title>Fermentation, hydrogen, and sulfur metabolism in multiple uncultivated bacterial phyla.</title>
        <authorList>
            <person name="Wrighton K.C."/>
            <person name="Thomas B.C."/>
            <person name="Sharon I."/>
            <person name="Miller C.S."/>
            <person name="Castelle C.J."/>
            <person name="VerBerkmoes N.C."/>
            <person name="Wilkins M.J."/>
            <person name="Hettich R.L."/>
            <person name="Lipton M.S."/>
            <person name="Williams K.H."/>
            <person name="Long P.E."/>
            <person name="Banfield J.F."/>
        </authorList>
    </citation>
    <scope>NUCLEOTIDE SEQUENCE [LARGE SCALE GENOMIC DNA]</scope>
</reference>
<organism evidence="2">
    <name type="scientific">uncultured bacterium</name>
    <name type="common">gcode 4</name>
    <dbReference type="NCBI Taxonomy" id="1234023"/>
    <lineage>
        <taxon>Bacteria</taxon>
        <taxon>environmental samples</taxon>
    </lineage>
</organism>
<proteinExistence type="predicted"/>
<dbReference type="NCBIfam" id="TIGR02532">
    <property type="entry name" value="IV_pilin_GFxxxE"/>
    <property type="match status" value="1"/>
</dbReference>
<feature type="transmembrane region" description="Helical" evidence="1">
    <location>
        <begin position="21"/>
        <end position="43"/>
    </location>
</feature>
<keyword evidence="1" id="KW-0472">Membrane</keyword>
<sequence length="460" mass="53714">MISKNNKSSYSRCSILNSAFTLVELIVVIVILAILATIAFLSFSSQSASARDSTRLADMSNIDKWLKVFNATAGKYPAPDEPISITASWILIWTQWFAWRSLLSNIKLSDWWKDPLDNSSYYTYSTNPNQSKFQLLWFLEDWNNSALSLLPPRPANGGEGWGEGRVNANPSSYSWRYAITKWDMLWIILHATTSLPAQISNASIDLISANGSTNYKAVFGNENSSNNITASWSEIFSNILNRRSEILSNTQLSQLDDSLIGFWDFEEWFGTVAKDKSKSWNHGAFTGTVHPTWIKWKNSWAIAINWFWWVDIWNISWFTWYTQVAVFKYDNTEVPYIYILQTGLWDIETNSWYLDFFSWDSRNWWTENTRRNHYSYKLKPGEWYNVAVVAKDLTKADLYINWEYVATTNVDVNPGWTYFWSSIWYNEEIGRNLYWAIDEVRVYKRPLSPSEIWALYQSTR</sequence>
<dbReference type="Gene3D" id="3.30.700.10">
    <property type="entry name" value="Glycoprotein, Type 4 Pilin"/>
    <property type="match status" value="1"/>
</dbReference>
<dbReference type="SUPFAM" id="SSF49899">
    <property type="entry name" value="Concanavalin A-like lectins/glucanases"/>
    <property type="match status" value="1"/>
</dbReference>
<gene>
    <name evidence="2" type="ORF">ACD_3C00023G0002</name>
</gene>
<evidence type="ECO:0000313" key="2">
    <source>
        <dbReference type="EMBL" id="EKE28742.1"/>
    </source>
</evidence>
<accession>K2G367</accession>
<dbReference type="Pfam" id="PF07963">
    <property type="entry name" value="N_methyl"/>
    <property type="match status" value="1"/>
</dbReference>